<keyword evidence="2" id="KW-1185">Reference proteome</keyword>
<reference evidence="1 2" key="1">
    <citation type="submission" date="2013-08" db="EMBL/GenBank/DDBJ databases">
        <title>The genome sequence of Knoellia sinensis.</title>
        <authorList>
            <person name="Zhu W."/>
            <person name="Wang G."/>
        </authorList>
    </citation>
    <scope>NUCLEOTIDE SEQUENCE [LARGE SCALE GENOMIC DNA]</scope>
    <source>
        <strain evidence="1 2">KCTC 19936</strain>
    </source>
</reference>
<dbReference type="Proteomes" id="UP000030002">
    <property type="component" value="Unassembled WGS sequence"/>
</dbReference>
<sequence length="137" mass="15245">MTPEGPSGHLTARPEVVRRLLQSEPFARSRRRAELIDGDHDAMSELVDLVRLRHVEEDVHLAPIAGLVEETLTWLATPEVAGDQSPSVTARRRMAIAALNYLYDVDDVIPDDRRDGTIDDFVVLQAVLSRSMGGPRH</sequence>
<dbReference type="AlphaFoldDB" id="A0A0A0J3I7"/>
<gene>
    <name evidence="1" type="ORF">N802_03320</name>
</gene>
<dbReference type="EMBL" id="AVPJ01000010">
    <property type="protein sequence ID" value="KGN31738.1"/>
    <property type="molecule type" value="Genomic_DNA"/>
</dbReference>
<protein>
    <submittedName>
        <fullName evidence="1">Uncharacterized protein</fullName>
    </submittedName>
</protein>
<name>A0A0A0J3I7_9MICO</name>
<accession>A0A0A0J3I7</accession>
<organism evidence="1 2">
    <name type="scientific">Knoellia sinensis KCTC 19936</name>
    <dbReference type="NCBI Taxonomy" id="1385520"/>
    <lineage>
        <taxon>Bacteria</taxon>
        <taxon>Bacillati</taxon>
        <taxon>Actinomycetota</taxon>
        <taxon>Actinomycetes</taxon>
        <taxon>Micrococcales</taxon>
        <taxon>Intrasporangiaceae</taxon>
        <taxon>Knoellia</taxon>
    </lineage>
</organism>
<evidence type="ECO:0000313" key="1">
    <source>
        <dbReference type="EMBL" id="KGN31738.1"/>
    </source>
</evidence>
<comment type="caution">
    <text evidence="1">The sequence shown here is derived from an EMBL/GenBank/DDBJ whole genome shotgun (WGS) entry which is preliminary data.</text>
</comment>
<proteinExistence type="predicted"/>
<evidence type="ECO:0000313" key="2">
    <source>
        <dbReference type="Proteomes" id="UP000030002"/>
    </source>
</evidence>